<organism evidence="1">
    <name type="scientific">marine sediment metagenome</name>
    <dbReference type="NCBI Taxonomy" id="412755"/>
    <lineage>
        <taxon>unclassified sequences</taxon>
        <taxon>metagenomes</taxon>
        <taxon>ecological metagenomes</taxon>
    </lineage>
</organism>
<protein>
    <submittedName>
        <fullName evidence="1">Uncharacterized protein</fullName>
    </submittedName>
</protein>
<gene>
    <name evidence="1" type="ORF">LCGC14_1488890</name>
</gene>
<accession>A0A0F9LMS5</accession>
<name>A0A0F9LMS5_9ZZZZ</name>
<sequence>MKIERIDKTRLDYQVVEDTIKTEGFSNAEFFEMNGDFMECITNESGLWNCIIDNENVKDIETINFLGQNENNITLHKYNNQQRISNQPRKDLKCIVGRKYSNRGINMLCGTIEDFSYFILPAYKLTLDKD</sequence>
<reference evidence="1" key="1">
    <citation type="journal article" date="2015" name="Nature">
        <title>Complex archaea that bridge the gap between prokaryotes and eukaryotes.</title>
        <authorList>
            <person name="Spang A."/>
            <person name="Saw J.H."/>
            <person name="Jorgensen S.L."/>
            <person name="Zaremba-Niedzwiedzka K."/>
            <person name="Martijn J."/>
            <person name="Lind A.E."/>
            <person name="van Eijk R."/>
            <person name="Schleper C."/>
            <person name="Guy L."/>
            <person name="Ettema T.J."/>
        </authorList>
    </citation>
    <scope>NUCLEOTIDE SEQUENCE</scope>
</reference>
<comment type="caution">
    <text evidence="1">The sequence shown here is derived from an EMBL/GenBank/DDBJ whole genome shotgun (WGS) entry which is preliminary data.</text>
</comment>
<dbReference type="EMBL" id="LAZR01010684">
    <property type="protein sequence ID" value="KKM65680.1"/>
    <property type="molecule type" value="Genomic_DNA"/>
</dbReference>
<proteinExistence type="predicted"/>
<evidence type="ECO:0000313" key="1">
    <source>
        <dbReference type="EMBL" id="KKM65680.1"/>
    </source>
</evidence>
<dbReference type="AlphaFoldDB" id="A0A0F9LMS5"/>